<dbReference type="GO" id="GO:0005615">
    <property type="term" value="C:extracellular space"/>
    <property type="evidence" value="ECO:0007669"/>
    <property type="project" value="TreeGrafter"/>
</dbReference>
<keyword evidence="3" id="KW-0800">Toxin</keyword>
<evidence type="ECO:0000256" key="3">
    <source>
        <dbReference type="ARBA" id="ARBA00022656"/>
    </source>
</evidence>
<dbReference type="PANTHER" id="PTHR10083:SF217">
    <property type="entry name" value="BOOPHILIN-H2"/>
    <property type="match status" value="1"/>
</dbReference>
<dbReference type="Pfam" id="PF00014">
    <property type="entry name" value="Kunitz_BPTI"/>
    <property type="match status" value="1"/>
</dbReference>
<dbReference type="InterPro" id="IPR050098">
    <property type="entry name" value="TFPI/VKTCI-like"/>
</dbReference>
<feature type="transmembrane region" description="Helical" evidence="7">
    <location>
        <begin position="7"/>
        <end position="29"/>
    </location>
</feature>
<keyword evidence="2" id="KW-0964">Secreted</keyword>
<comment type="subcellular location">
    <subcellularLocation>
        <location evidence="1">Secreted</location>
    </subcellularLocation>
</comment>
<dbReference type="SMART" id="SM00131">
    <property type="entry name" value="KU"/>
    <property type="match status" value="1"/>
</dbReference>
<accession>W2T6Q7</accession>
<dbReference type="PROSITE" id="PS50279">
    <property type="entry name" value="BPTI_KUNITZ_2"/>
    <property type="match status" value="1"/>
</dbReference>
<dbReference type="AlphaFoldDB" id="W2T6Q7"/>
<protein>
    <submittedName>
        <fullName evidence="9">Kunitz/Bovine pancreatic trypsin inhibitor domain protein</fullName>
    </submittedName>
</protein>
<feature type="domain" description="BPTI/Kunitz inhibitor" evidence="8">
    <location>
        <begin position="100"/>
        <end position="152"/>
    </location>
</feature>
<dbReference type="Proteomes" id="UP000053676">
    <property type="component" value="Unassembled WGS sequence"/>
</dbReference>
<dbReference type="InterPro" id="IPR002223">
    <property type="entry name" value="Kunitz_BPTI"/>
</dbReference>
<dbReference type="Gene3D" id="4.10.410.10">
    <property type="entry name" value="Pancreatic trypsin inhibitor Kunitz domain"/>
    <property type="match status" value="1"/>
</dbReference>
<dbReference type="OrthoDB" id="6775666at2759"/>
<organism evidence="9 10">
    <name type="scientific">Necator americanus</name>
    <name type="common">Human hookworm</name>
    <dbReference type="NCBI Taxonomy" id="51031"/>
    <lineage>
        <taxon>Eukaryota</taxon>
        <taxon>Metazoa</taxon>
        <taxon>Ecdysozoa</taxon>
        <taxon>Nematoda</taxon>
        <taxon>Chromadorea</taxon>
        <taxon>Rhabditida</taxon>
        <taxon>Rhabditina</taxon>
        <taxon>Rhabditomorpha</taxon>
        <taxon>Strongyloidea</taxon>
        <taxon>Ancylostomatidae</taxon>
        <taxon>Bunostominae</taxon>
        <taxon>Necator</taxon>
    </lineage>
</organism>
<evidence type="ECO:0000259" key="8">
    <source>
        <dbReference type="PROSITE" id="PS50279"/>
    </source>
</evidence>
<keyword evidence="5" id="KW-0722">Serine protease inhibitor</keyword>
<keyword evidence="7" id="KW-0812">Transmembrane</keyword>
<dbReference type="KEGG" id="nai:NECAME_11413"/>
<evidence type="ECO:0000256" key="4">
    <source>
        <dbReference type="ARBA" id="ARBA00022690"/>
    </source>
</evidence>
<evidence type="ECO:0000256" key="1">
    <source>
        <dbReference type="ARBA" id="ARBA00004613"/>
    </source>
</evidence>
<dbReference type="PROSITE" id="PS00280">
    <property type="entry name" value="BPTI_KUNITZ_1"/>
    <property type="match status" value="1"/>
</dbReference>
<dbReference type="PANTHER" id="PTHR10083">
    <property type="entry name" value="KUNITZ-TYPE PROTEASE INHIBITOR-RELATED"/>
    <property type="match status" value="1"/>
</dbReference>
<keyword evidence="10" id="KW-1185">Reference proteome</keyword>
<reference evidence="10" key="1">
    <citation type="journal article" date="2014" name="Nat. Genet.">
        <title>Genome of the human hookworm Necator americanus.</title>
        <authorList>
            <person name="Tang Y.T."/>
            <person name="Gao X."/>
            <person name="Rosa B.A."/>
            <person name="Abubucker S."/>
            <person name="Hallsworth-Pepin K."/>
            <person name="Martin J."/>
            <person name="Tyagi R."/>
            <person name="Heizer E."/>
            <person name="Zhang X."/>
            <person name="Bhonagiri-Palsikar V."/>
            <person name="Minx P."/>
            <person name="Warren W.C."/>
            <person name="Wang Q."/>
            <person name="Zhan B."/>
            <person name="Hotez P.J."/>
            <person name="Sternberg P.W."/>
            <person name="Dougall A."/>
            <person name="Gaze S.T."/>
            <person name="Mulvenna J."/>
            <person name="Sotillo J."/>
            <person name="Ranganathan S."/>
            <person name="Rabelo E.M."/>
            <person name="Wilson R.K."/>
            <person name="Felgner P.L."/>
            <person name="Bethony J."/>
            <person name="Hawdon J.M."/>
            <person name="Gasser R.B."/>
            <person name="Loukas A."/>
            <person name="Mitreva M."/>
        </authorList>
    </citation>
    <scope>NUCLEOTIDE SEQUENCE [LARGE SCALE GENOMIC DNA]</scope>
</reference>
<evidence type="ECO:0000256" key="7">
    <source>
        <dbReference type="SAM" id="Phobius"/>
    </source>
</evidence>
<evidence type="ECO:0000313" key="9">
    <source>
        <dbReference type="EMBL" id="ETN76831.1"/>
    </source>
</evidence>
<evidence type="ECO:0000256" key="6">
    <source>
        <dbReference type="ARBA" id="ARBA00023157"/>
    </source>
</evidence>
<gene>
    <name evidence="9" type="ORF">NECAME_11413</name>
</gene>
<proteinExistence type="predicted"/>
<keyword evidence="7" id="KW-0472">Membrane</keyword>
<dbReference type="GO" id="GO:0004867">
    <property type="term" value="F:serine-type endopeptidase inhibitor activity"/>
    <property type="evidence" value="ECO:0007669"/>
    <property type="project" value="UniProtKB-KW"/>
</dbReference>
<dbReference type="SUPFAM" id="SSF57362">
    <property type="entry name" value="BPTI-like"/>
    <property type="match status" value="1"/>
</dbReference>
<evidence type="ECO:0000256" key="5">
    <source>
        <dbReference type="ARBA" id="ARBA00022900"/>
    </source>
</evidence>
<name>W2T6Q7_NECAM</name>
<dbReference type="InterPro" id="IPR020901">
    <property type="entry name" value="Prtase_inh_Kunz-CS"/>
</dbReference>
<evidence type="ECO:0000256" key="2">
    <source>
        <dbReference type="ARBA" id="ARBA00022525"/>
    </source>
</evidence>
<keyword evidence="6" id="KW-1015">Disulfide bond</keyword>
<keyword evidence="4" id="KW-0646">Protease inhibitor</keyword>
<keyword evidence="7" id="KW-1133">Transmembrane helix</keyword>
<sequence length="155" mass="18245">MRAFVDIIYNTIFIFTGFFFHVQLIYIPFERAPTLDFFVALENTILIEEGQKYLLVIYTTVEILREKMRCLLLVLLCITVITCEYASVNRFKRLTNEERCNAPTHLPGRQCLAYFERYTYIKEKNICEMFIYGGCRPSPNNFSTLEKCQKTCVKG</sequence>
<dbReference type="InterPro" id="IPR036880">
    <property type="entry name" value="Kunitz_BPTI_sf"/>
</dbReference>
<evidence type="ECO:0000313" key="10">
    <source>
        <dbReference type="Proteomes" id="UP000053676"/>
    </source>
</evidence>
<dbReference type="EMBL" id="KI660205">
    <property type="protein sequence ID" value="ETN76831.1"/>
    <property type="molecule type" value="Genomic_DNA"/>
</dbReference>
<dbReference type="CDD" id="cd00109">
    <property type="entry name" value="Kunitz-type"/>
    <property type="match status" value="1"/>
</dbReference>